<sequence>MRIRLEVTVTKEIFQNSVCPTRSNKRFSPSNKIIWNYMLDAIQKKRHSSIDQECLIKKIEQWKIQNPRQRFFLRPKGMILKNEKKENDIETVKNCDSDDANEVFVEASSDSFLFVYQSEEMQRLLKKYGNEITLLDATYKTTKYSLPLFFLVVKTNVDYQTVGTFVCEGESSLNIQNALGKLKEWNPNWNPAYFMVDCCAEEINAIEFLHPECQVLICDFHREQAWERWFNKVNNGGSEIKVAMLCKLRKIARARSYEDLNTALVNLRASNHYQNPIHKNMVNWLEKQCLPQIERWAYFYRKDRLMVSINTNNGVERQNEMFKHTYLKKYQNSSLSSMLTVLIEGYFPDLYNRYCETNTRSSGNYRQYSSYLPSFLHNRPRQFVKHCLQKISLAQHIDLSGVSIREPGKFTCASFTNSGEFYHLFFGDSVSMPNCTCEDWKTTGYLCKHFFAIFNKYPSWNWYTLSKLYINSPFLNLDDEIAFAGKTTSATINQQLIKK</sequence>
<keyword evidence="3" id="KW-1185">Reference proteome</keyword>
<evidence type="ECO:0000259" key="1">
    <source>
        <dbReference type="Pfam" id="PF04434"/>
    </source>
</evidence>
<dbReference type="InterPro" id="IPR007527">
    <property type="entry name" value="Znf_SWIM"/>
</dbReference>
<dbReference type="GeneID" id="136087321"/>
<accession>A0ABM4CV41</accession>
<dbReference type="Pfam" id="PF04434">
    <property type="entry name" value="SWIM"/>
    <property type="match status" value="1"/>
</dbReference>
<dbReference type="InterPro" id="IPR048324">
    <property type="entry name" value="ZSWIM1-3_RNaseH-like"/>
</dbReference>
<gene>
    <name evidence="4" type="primary">LOC136087321</name>
</gene>
<protein>
    <submittedName>
        <fullName evidence="4">Uncharacterized protein LOC136087321</fullName>
    </submittedName>
</protein>
<dbReference type="PANTHER" id="PTHR47456">
    <property type="entry name" value="PHD-TYPE DOMAIN-CONTAINING PROTEIN"/>
    <property type="match status" value="1"/>
</dbReference>
<reference evidence="4" key="1">
    <citation type="submission" date="2025-08" db="UniProtKB">
        <authorList>
            <consortium name="RefSeq"/>
        </authorList>
    </citation>
    <scope>IDENTIFICATION</scope>
</reference>
<name>A0ABM4CV41_HYDVU</name>
<dbReference type="Proteomes" id="UP001652625">
    <property type="component" value="Chromosome 11"/>
</dbReference>
<evidence type="ECO:0000259" key="2">
    <source>
        <dbReference type="Pfam" id="PF21056"/>
    </source>
</evidence>
<evidence type="ECO:0000313" key="3">
    <source>
        <dbReference type="Proteomes" id="UP001652625"/>
    </source>
</evidence>
<proteinExistence type="predicted"/>
<feature type="domain" description="SWIM-type" evidence="1">
    <location>
        <begin position="430"/>
        <end position="455"/>
    </location>
</feature>
<dbReference type="RefSeq" id="XP_065665819.1">
    <property type="nucleotide sequence ID" value="XM_065809747.1"/>
</dbReference>
<feature type="domain" description="ZSWIM1/3 RNaseH-like" evidence="2">
    <location>
        <begin position="96"/>
        <end position="216"/>
    </location>
</feature>
<organism evidence="3 4">
    <name type="scientific">Hydra vulgaris</name>
    <name type="common">Hydra</name>
    <name type="synonym">Hydra attenuata</name>
    <dbReference type="NCBI Taxonomy" id="6087"/>
    <lineage>
        <taxon>Eukaryota</taxon>
        <taxon>Metazoa</taxon>
        <taxon>Cnidaria</taxon>
        <taxon>Hydrozoa</taxon>
        <taxon>Hydroidolina</taxon>
        <taxon>Anthoathecata</taxon>
        <taxon>Aplanulata</taxon>
        <taxon>Hydridae</taxon>
        <taxon>Hydra</taxon>
    </lineage>
</organism>
<evidence type="ECO:0000313" key="4">
    <source>
        <dbReference type="RefSeq" id="XP_065665819.1"/>
    </source>
</evidence>
<dbReference type="PANTHER" id="PTHR47456:SF1">
    <property type="entry name" value="PHD-TYPE DOMAIN-CONTAINING PROTEIN"/>
    <property type="match status" value="1"/>
</dbReference>
<dbReference type="Pfam" id="PF21056">
    <property type="entry name" value="ZSWIM1-3_RNaseH-like"/>
    <property type="match status" value="1"/>
</dbReference>